<organism evidence="10 11">
    <name type="scientific">Candidatus Magnetoglobus multicellularis str. Araruama</name>
    <dbReference type="NCBI Taxonomy" id="890399"/>
    <lineage>
        <taxon>Bacteria</taxon>
        <taxon>Pseudomonadati</taxon>
        <taxon>Thermodesulfobacteriota</taxon>
        <taxon>Desulfobacteria</taxon>
        <taxon>Desulfobacterales</taxon>
        <taxon>Desulfobacteraceae</taxon>
        <taxon>Candidatus Magnetoglobus</taxon>
    </lineage>
</organism>
<evidence type="ECO:0000256" key="2">
    <source>
        <dbReference type="ARBA" id="ARBA00005386"/>
    </source>
</evidence>
<name>A0A1V1PCX2_9BACT</name>
<evidence type="ECO:0000313" key="11">
    <source>
        <dbReference type="Proteomes" id="UP000189670"/>
    </source>
</evidence>
<evidence type="ECO:0000256" key="5">
    <source>
        <dbReference type="ARBA" id="ARBA00022679"/>
    </source>
</evidence>
<dbReference type="Gene3D" id="3.40.50.11380">
    <property type="match status" value="1"/>
</dbReference>
<comment type="caution">
    <text evidence="10">The sequence shown here is derived from an EMBL/GenBank/DDBJ whole genome shotgun (WGS) entry which is preliminary data.</text>
</comment>
<evidence type="ECO:0000256" key="3">
    <source>
        <dbReference type="ARBA" id="ARBA00011970"/>
    </source>
</evidence>
<dbReference type="InterPro" id="IPR011990">
    <property type="entry name" value="TPR-like_helical_dom_sf"/>
</dbReference>
<feature type="domain" description="O-GlcNAc transferase C-terminal" evidence="9">
    <location>
        <begin position="316"/>
        <end position="499"/>
    </location>
</feature>
<dbReference type="PANTHER" id="PTHR44835:SF1">
    <property type="entry name" value="PROTEIN O-GLCNAC TRANSFERASE"/>
    <property type="match status" value="1"/>
</dbReference>
<gene>
    <name evidence="10" type="ORF">OMM_01553</name>
</gene>
<sequence>MNLENQFSKANIFFEKGDYQSAIQLYEELLRKRPGNISVLNNLSAAYFQTGNIIDSRDLLCKVVEQFPQNGLAWNNLGKMYRETGQIDWALDCFQKATKCDPQSDTIASNLLFVLNYCYHLSPEKIAQAHVSWGKAKSRLCKHIYKIKRPGTKSQYRIGYVSPDFRSHSVSYFFRPLIKYHNKDQFDIYCYANVSVPDQVTLELQAMHVKWRDIYSLTDEEAMSMILDDDIDILIDLAGHTHNNRLGLFAQKLAPVQMTYLGYPNTTGLKTIDYRLTDCIADPPSSKKYYSENLLYLNPCFLCYAPLENSPQPKQLNTETPTFGSFNNIGKMNQYAIKVWSQILNQLPNSRLFLKSRVLDDKKMQKNVLKQFAKHGVREKQLEFCGYIRNSHTHFESYHLVDIALDTFPYNGTTTTFEALWMGVPVITLAGKTHASRVGMSILSSLGLNDFIALTEAEYISKAIQLAQNKDLIHHLRDSLRQLISQSSLLNAKLFVKQLEDVYKKAYEQT</sequence>
<keyword evidence="7 8" id="KW-0802">TPR repeat</keyword>
<feature type="repeat" description="TPR" evidence="8">
    <location>
        <begin position="3"/>
        <end position="36"/>
    </location>
</feature>
<dbReference type="SUPFAM" id="SSF48452">
    <property type="entry name" value="TPR-like"/>
    <property type="match status" value="2"/>
</dbReference>
<dbReference type="InterPro" id="IPR019734">
    <property type="entry name" value="TPR_rpt"/>
</dbReference>
<comment type="similarity">
    <text evidence="2">Belongs to the glycosyltransferase 41 family. O-GlcNAc transferase subfamily.</text>
</comment>
<evidence type="ECO:0000256" key="7">
    <source>
        <dbReference type="ARBA" id="ARBA00022803"/>
    </source>
</evidence>
<dbReference type="InterPro" id="IPR051939">
    <property type="entry name" value="Glycosyltr_41/O-GlcNAc_trsf"/>
</dbReference>
<dbReference type="Proteomes" id="UP000189670">
    <property type="component" value="Unassembled WGS sequence"/>
</dbReference>
<proteinExistence type="inferred from homology"/>
<dbReference type="Gene3D" id="1.25.40.10">
    <property type="entry name" value="Tetratricopeptide repeat domain"/>
    <property type="match status" value="1"/>
</dbReference>
<evidence type="ECO:0000256" key="6">
    <source>
        <dbReference type="ARBA" id="ARBA00022737"/>
    </source>
</evidence>
<dbReference type="SUPFAM" id="SSF53756">
    <property type="entry name" value="UDP-Glycosyltransferase/glycogen phosphorylase"/>
    <property type="match status" value="1"/>
</dbReference>
<feature type="repeat" description="TPR" evidence="8">
    <location>
        <begin position="71"/>
        <end position="104"/>
    </location>
</feature>
<feature type="domain" description="O-GlcNAc transferase C-terminal" evidence="9">
    <location>
        <begin position="125"/>
        <end position="302"/>
    </location>
</feature>
<dbReference type="PROSITE" id="PS50005">
    <property type="entry name" value="TPR"/>
    <property type="match status" value="2"/>
</dbReference>
<dbReference type="Pfam" id="PF13414">
    <property type="entry name" value="TPR_11"/>
    <property type="match status" value="1"/>
</dbReference>
<dbReference type="SMART" id="SM00028">
    <property type="entry name" value="TPR"/>
    <property type="match status" value="3"/>
</dbReference>
<keyword evidence="5" id="KW-0808">Transferase</keyword>
<dbReference type="EC" id="2.4.1.255" evidence="3"/>
<dbReference type="Pfam" id="PF00515">
    <property type="entry name" value="TPR_1"/>
    <property type="match status" value="1"/>
</dbReference>
<reference evidence="11" key="1">
    <citation type="submission" date="2012-11" db="EMBL/GenBank/DDBJ databases">
        <authorList>
            <person name="Lucero-Rivera Y.E."/>
            <person name="Tovar-Ramirez D."/>
        </authorList>
    </citation>
    <scope>NUCLEOTIDE SEQUENCE [LARGE SCALE GENOMIC DNA]</scope>
    <source>
        <strain evidence="11">Araruama</strain>
    </source>
</reference>
<accession>A0A1V1PCX2</accession>
<evidence type="ECO:0000259" key="9">
    <source>
        <dbReference type="Pfam" id="PF13844"/>
    </source>
</evidence>
<evidence type="ECO:0000256" key="4">
    <source>
        <dbReference type="ARBA" id="ARBA00022676"/>
    </source>
</evidence>
<dbReference type="PANTHER" id="PTHR44835">
    <property type="entry name" value="UDP-N-ACETYLGLUCOSAMINE--PEPTIDE N-ACETYLGLUCOSAMINYLTRANSFERASE SPINDLY-RELATED"/>
    <property type="match status" value="1"/>
</dbReference>
<comment type="pathway">
    <text evidence="1">Protein modification; protein glycosylation.</text>
</comment>
<dbReference type="EMBL" id="ATBP01000126">
    <property type="protein sequence ID" value="ETR72650.1"/>
    <property type="molecule type" value="Genomic_DNA"/>
</dbReference>
<protein>
    <recommendedName>
        <fullName evidence="3">protein O-GlcNAc transferase</fullName>
        <ecNumber evidence="3">2.4.1.255</ecNumber>
    </recommendedName>
</protein>
<dbReference type="Pfam" id="PF13844">
    <property type="entry name" value="Glyco_transf_41"/>
    <property type="match status" value="2"/>
</dbReference>
<keyword evidence="4" id="KW-0328">Glycosyltransferase</keyword>
<keyword evidence="6" id="KW-0677">Repeat</keyword>
<evidence type="ECO:0000256" key="8">
    <source>
        <dbReference type="PROSITE-ProRule" id="PRU00339"/>
    </source>
</evidence>
<dbReference type="UniPathway" id="UPA00378"/>
<evidence type="ECO:0000313" key="10">
    <source>
        <dbReference type="EMBL" id="ETR72650.1"/>
    </source>
</evidence>
<evidence type="ECO:0000256" key="1">
    <source>
        <dbReference type="ARBA" id="ARBA00004922"/>
    </source>
</evidence>
<dbReference type="InterPro" id="IPR029489">
    <property type="entry name" value="OGT/SEC/SPY_C"/>
</dbReference>
<dbReference type="GO" id="GO:0097363">
    <property type="term" value="F:protein O-acetylglucosaminyltransferase activity"/>
    <property type="evidence" value="ECO:0007669"/>
    <property type="project" value="UniProtKB-EC"/>
</dbReference>
<dbReference type="AlphaFoldDB" id="A0A1V1PCX2"/>
<dbReference type="Gene3D" id="3.40.50.2000">
    <property type="entry name" value="Glycogen Phosphorylase B"/>
    <property type="match status" value="1"/>
</dbReference>